<keyword evidence="1" id="KW-0812">Transmembrane</keyword>
<name>A0A0F9D5T5_9ZZZZ</name>
<sequence>MLRTKKQILTDYLLLLNKEKNLNYSDKEIESKINNPDEKKITERLLLDELYSAEVIKGQTVSTERAFFILCDIIIRYDFKTGDRIWNNFVKMQFLLVERNKMSCYMAARGHGKTFFLGLYALFKMFLIPYYEIGYCSNIPRQRRRFLKLFRSLIDTNELLLEKKDKQKILNKDIPWGTEEADYNEGLLEGTTVGTTPRGGHYNLAIGDDPLRDDKKYTYEFIVNYFQGIYKQTIYRKKGRYIIVGTPQDPEDLFHTLMNSNLDRNNRPIGKLIVGKISSAGFYSEIFPGILSDKKKEVLVPEIWTYDELMIEKGRIGDIRFNREILCKCITYRNSLIGSALFRSCCDEKLTMLQKGESGKKYVCFIDSATSDAPTADYCSMAVFEDDIKSNKFIFRYLFHEKGYPITDPTGGT</sequence>
<dbReference type="AlphaFoldDB" id="A0A0F9D5T5"/>
<proteinExistence type="predicted"/>
<gene>
    <name evidence="2" type="ORF">LCGC14_2586010</name>
</gene>
<keyword evidence="1" id="KW-0472">Membrane</keyword>
<protein>
    <recommendedName>
        <fullName evidence="3">Terminase large subunit gp17-like C-terminal domain-containing protein</fullName>
    </recommendedName>
</protein>
<dbReference type="InterPro" id="IPR027417">
    <property type="entry name" value="P-loop_NTPase"/>
</dbReference>
<evidence type="ECO:0000256" key="1">
    <source>
        <dbReference type="SAM" id="Phobius"/>
    </source>
</evidence>
<evidence type="ECO:0008006" key="3">
    <source>
        <dbReference type="Google" id="ProtNLM"/>
    </source>
</evidence>
<comment type="caution">
    <text evidence="2">The sequence shown here is derived from an EMBL/GenBank/DDBJ whole genome shotgun (WGS) entry which is preliminary data.</text>
</comment>
<feature type="non-terminal residue" evidence="2">
    <location>
        <position position="413"/>
    </location>
</feature>
<evidence type="ECO:0000313" key="2">
    <source>
        <dbReference type="EMBL" id="KKL07438.1"/>
    </source>
</evidence>
<keyword evidence="1" id="KW-1133">Transmembrane helix</keyword>
<feature type="transmembrane region" description="Helical" evidence="1">
    <location>
        <begin position="114"/>
        <end position="131"/>
    </location>
</feature>
<dbReference type="EMBL" id="LAZR01043293">
    <property type="protein sequence ID" value="KKL07438.1"/>
    <property type="molecule type" value="Genomic_DNA"/>
</dbReference>
<organism evidence="2">
    <name type="scientific">marine sediment metagenome</name>
    <dbReference type="NCBI Taxonomy" id="412755"/>
    <lineage>
        <taxon>unclassified sequences</taxon>
        <taxon>metagenomes</taxon>
        <taxon>ecological metagenomes</taxon>
    </lineage>
</organism>
<accession>A0A0F9D5T5</accession>
<dbReference type="Gene3D" id="3.40.50.300">
    <property type="entry name" value="P-loop containing nucleotide triphosphate hydrolases"/>
    <property type="match status" value="1"/>
</dbReference>
<reference evidence="2" key="1">
    <citation type="journal article" date="2015" name="Nature">
        <title>Complex archaea that bridge the gap between prokaryotes and eukaryotes.</title>
        <authorList>
            <person name="Spang A."/>
            <person name="Saw J.H."/>
            <person name="Jorgensen S.L."/>
            <person name="Zaremba-Niedzwiedzka K."/>
            <person name="Martijn J."/>
            <person name="Lind A.E."/>
            <person name="van Eijk R."/>
            <person name="Schleper C."/>
            <person name="Guy L."/>
            <person name="Ettema T.J."/>
        </authorList>
    </citation>
    <scope>NUCLEOTIDE SEQUENCE</scope>
</reference>